<dbReference type="AlphaFoldDB" id="A0A0E9QWT6"/>
<accession>A0A0E9QWT6</accession>
<evidence type="ECO:0000313" key="1">
    <source>
        <dbReference type="EMBL" id="JAH20922.1"/>
    </source>
</evidence>
<reference evidence="1" key="1">
    <citation type="submission" date="2014-11" db="EMBL/GenBank/DDBJ databases">
        <authorList>
            <person name="Amaro Gonzalez C."/>
        </authorList>
    </citation>
    <scope>NUCLEOTIDE SEQUENCE</scope>
</reference>
<sequence length="32" mass="3649">MMGVDLQSYVINSHCAKCEKSSVLWHTLLNLK</sequence>
<proteinExistence type="predicted"/>
<dbReference type="EMBL" id="GBXM01087655">
    <property type="protein sequence ID" value="JAH20922.1"/>
    <property type="molecule type" value="Transcribed_RNA"/>
</dbReference>
<protein>
    <submittedName>
        <fullName evidence="1">Uncharacterized protein</fullName>
    </submittedName>
</protein>
<organism evidence="1">
    <name type="scientific">Anguilla anguilla</name>
    <name type="common">European freshwater eel</name>
    <name type="synonym">Muraena anguilla</name>
    <dbReference type="NCBI Taxonomy" id="7936"/>
    <lineage>
        <taxon>Eukaryota</taxon>
        <taxon>Metazoa</taxon>
        <taxon>Chordata</taxon>
        <taxon>Craniata</taxon>
        <taxon>Vertebrata</taxon>
        <taxon>Euteleostomi</taxon>
        <taxon>Actinopterygii</taxon>
        <taxon>Neopterygii</taxon>
        <taxon>Teleostei</taxon>
        <taxon>Anguilliformes</taxon>
        <taxon>Anguillidae</taxon>
        <taxon>Anguilla</taxon>
    </lineage>
</organism>
<name>A0A0E9QWT6_ANGAN</name>
<reference evidence="1" key="2">
    <citation type="journal article" date="2015" name="Fish Shellfish Immunol.">
        <title>Early steps in the European eel (Anguilla anguilla)-Vibrio vulnificus interaction in the gills: Role of the RtxA13 toxin.</title>
        <authorList>
            <person name="Callol A."/>
            <person name="Pajuelo D."/>
            <person name="Ebbesson L."/>
            <person name="Teles M."/>
            <person name="MacKenzie S."/>
            <person name="Amaro C."/>
        </authorList>
    </citation>
    <scope>NUCLEOTIDE SEQUENCE</scope>
</reference>